<name>A0ABT0GEP3_9GAMM</name>
<dbReference type="InterPro" id="IPR036226">
    <property type="entry name" value="LipOase_C_sf"/>
</dbReference>
<proteinExistence type="predicted"/>
<dbReference type="Proteomes" id="UP001431449">
    <property type="component" value="Unassembled WGS sequence"/>
</dbReference>
<reference evidence="4" key="1">
    <citation type="submission" date="2022-04" db="EMBL/GenBank/DDBJ databases">
        <title>Lysobacter sp. CAU 1642 isolated from sea sand.</title>
        <authorList>
            <person name="Kim W."/>
        </authorList>
    </citation>
    <scope>NUCLEOTIDE SEQUENCE</scope>
    <source>
        <strain evidence="4">CAU 1642</strain>
    </source>
</reference>
<dbReference type="PRINTS" id="PR00087">
    <property type="entry name" value="LIPOXYGENASE"/>
</dbReference>
<organism evidence="4 5">
    <name type="scientific">Pseudomarimonas salicorniae</name>
    <dbReference type="NCBI Taxonomy" id="2933270"/>
    <lineage>
        <taxon>Bacteria</taxon>
        <taxon>Pseudomonadati</taxon>
        <taxon>Pseudomonadota</taxon>
        <taxon>Gammaproteobacteria</taxon>
        <taxon>Lysobacterales</taxon>
        <taxon>Lysobacteraceae</taxon>
        <taxon>Pseudomarimonas</taxon>
    </lineage>
</organism>
<gene>
    <name evidence="4" type="ORF">M0G41_04895</name>
</gene>
<evidence type="ECO:0000256" key="1">
    <source>
        <dbReference type="ARBA" id="ARBA00022723"/>
    </source>
</evidence>
<sequence>MSTATAVPPLPLLPQHDTEEGRAARAFQLSMARTDYNYMHSYMDAVPMSADLPSAEKFSLDYEAQVVKVFVPLIENFKQVVVNLLERELRGDLPTDAVAAVEAAWKKLEHDFSLLHPLRDAKELKAFLETLAALPRALEGMANIPRDLEAMLQGLDAVFKEMLATGPTAFLKSTLYDMLGEHGRQYLDAKTIADYAALFITLPRPATLDIQRQPWMRDELEPCEQDWFFGYLQIAGFNTTQLRAVVATPPKEGVAVDLASLQAKMPVSDGLLRSVSGDDQITLDEAIRQNRLYVVDYSQLAEARSDPLHGKPRYPVAPIALFYWNPQPPEGFPPGGALQPIAIQLGQKHDEESCPLFSPNDFAKANDAQGLKWRIAKYAVNVAGAIQHEAVAHLGACHLIIEPMVVAAHRQLSENHPLLRLLLPHFRFTININDDAIHSLIVPGGVVACNVGIAIESTLKLVSDAHRAWRWDDNVPPRLFALRGVDKLPQFPFRDDTLPLWEAIHRFVGGYLRLYYAGDADVRDDNELQGWIHELTAPQYCGFKGLGGLVATGDPDRPWRIESLDYLIEMVSLILYTAGPQHASVNYAQYPLMSYVPGVGGSLYSPMPTRSQTLDSEQQILAWYPPLDVALYGASFEYLLTGVQYDTFGHYEHNPRDPYFKDPRVAPLVADFQAELSRIETATRQRNTERPWPYPYQLPSHIPNSISI</sequence>
<evidence type="ECO:0000313" key="5">
    <source>
        <dbReference type="Proteomes" id="UP001431449"/>
    </source>
</evidence>
<dbReference type="InterPro" id="IPR000907">
    <property type="entry name" value="LipOase"/>
</dbReference>
<keyword evidence="2" id="KW-0560">Oxidoreductase</keyword>
<feature type="domain" description="Lipoxygenase" evidence="3">
    <location>
        <begin position="226"/>
        <end position="708"/>
    </location>
</feature>
<keyword evidence="1" id="KW-0479">Metal-binding</keyword>
<evidence type="ECO:0000313" key="4">
    <source>
        <dbReference type="EMBL" id="MCK7593006.1"/>
    </source>
</evidence>
<dbReference type="EMBL" id="JALNMH010000003">
    <property type="protein sequence ID" value="MCK7593006.1"/>
    <property type="molecule type" value="Genomic_DNA"/>
</dbReference>
<dbReference type="Gene3D" id="1.20.245.10">
    <property type="entry name" value="Lipoxygenase-1, Domain 5"/>
    <property type="match status" value="1"/>
</dbReference>
<dbReference type="PROSITE" id="PS51393">
    <property type="entry name" value="LIPOXYGENASE_3"/>
    <property type="match status" value="1"/>
</dbReference>
<dbReference type="InterPro" id="IPR013819">
    <property type="entry name" value="LipOase_C"/>
</dbReference>
<keyword evidence="5" id="KW-1185">Reference proteome</keyword>
<dbReference type="RefSeq" id="WP_248205872.1">
    <property type="nucleotide sequence ID" value="NZ_JALNMH010000003.1"/>
</dbReference>
<evidence type="ECO:0000256" key="2">
    <source>
        <dbReference type="ARBA" id="ARBA00023002"/>
    </source>
</evidence>
<dbReference type="PANTHER" id="PTHR11771">
    <property type="entry name" value="LIPOXYGENASE"/>
    <property type="match status" value="1"/>
</dbReference>
<dbReference type="SUPFAM" id="SSF48484">
    <property type="entry name" value="Lipoxigenase"/>
    <property type="match status" value="1"/>
</dbReference>
<comment type="caution">
    <text evidence="4">The sequence shown here is derived from an EMBL/GenBank/DDBJ whole genome shotgun (WGS) entry which is preliminary data.</text>
</comment>
<evidence type="ECO:0000259" key="3">
    <source>
        <dbReference type="PROSITE" id="PS51393"/>
    </source>
</evidence>
<protein>
    <recommendedName>
        <fullName evidence="3">Lipoxygenase domain-containing protein</fullName>
    </recommendedName>
</protein>
<accession>A0ABT0GEP3</accession>
<dbReference type="Pfam" id="PF00305">
    <property type="entry name" value="Lipoxygenase"/>
    <property type="match status" value="1"/>
</dbReference>
<dbReference type="Gene3D" id="3.10.450.60">
    <property type="match status" value="1"/>
</dbReference>